<evidence type="ECO:0000256" key="4">
    <source>
        <dbReference type="ARBA" id="ARBA00022490"/>
    </source>
</evidence>
<dbReference type="EC" id="2.7.7.87" evidence="3"/>
<dbReference type="PANTHER" id="PTHR17490">
    <property type="entry name" value="SUA5"/>
    <property type="match status" value="1"/>
</dbReference>
<comment type="similarity">
    <text evidence="2">Belongs to the SUA5 family.</text>
</comment>
<evidence type="ECO:0000313" key="14">
    <source>
        <dbReference type="Proteomes" id="UP000438760"/>
    </source>
</evidence>
<dbReference type="GO" id="GO:0000049">
    <property type="term" value="F:tRNA binding"/>
    <property type="evidence" value="ECO:0007669"/>
    <property type="project" value="TreeGrafter"/>
</dbReference>
<evidence type="ECO:0000256" key="9">
    <source>
        <dbReference type="ARBA" id="ARBA00022840"/>
    </source>
</evidence>
<keyword evidence="6" id="KW-0819">tRNA processing</keyword>
<proteinExistence type="inferred from homology"/>
<sequence length="190" mass="21312">MEDIQAEVHKAYEIIKNGGIILYPTDTVWGIGCDANNPEAVKKIYSLKQRAESKSMIVLVNGDRLLHRVFNEIPEVAWDILDYSDKPTTLVLDNPRYVAKEIISSDNALGVRIVTEPFCFKLIERMKSPLVSTSANISGQPSPQNFKEISKEIIDGVDYVVNLRQTEIKPVKPSTVIKLTANSQVTILRK</sequence>
<dbReference type="GO" id="GO:0061710">
    <property type="term" value="F:L-threonylcarbamoyladenylate synthase"/>
    <property type="evidence" value="ECO:0007669"/>
    <property type="project" value="UniProtKB-EC"/>
</dbReference>
<organism evidence="13 14">
    <name type="scientific">Myroides albus</name>
    <dbReference type="NCBI Taxonomy" id="2562892"/>
    <lineage>
        <taxon>Bacteria</taxon>
        <taxon>Pseudomonadati</taxon>
        <taxon>Bacteroidota</taxon>
        <taxon>Flavobacteriia</taxon>
        <taxon>Flavobacteriales</taxon>
        <taxon>Flavobacteriaceae</taxon>
        <taxon>Myroides</taxon>
    </lineage>
</organism>
<evidence type="ECO:0000256" key="2">
    <source>
        <dbReference type="ARBA" id="ARBA00007663"/>
    </source>
</evidence>
<keyword evidence="4" id="KW-0963">Cytoplasm</keyword>
<gene>
    <name evidence="13" type="ORF">GJV76_09375</name>
</gene>
<keyword evidence="7" id="KW-0548">Nucleotidyltransferase</keyword>
<comment type="catalytic activity">
    <reaction evidence="11">
        <text>L-threonine + hydrogencarbonate + ATP = L-threonylcarbamoyladenylate + diphosphate + H2O</text>
        <dbReference type="Rhea" id="RHEA:36407"/>
        <dbReference type="ChEBI" id="CHEBI:15377"/>
        <dbReference type="ChEBI" id="CHEBI:17544"/>
        <dbReference type="ChEBI" id="CHEBI:30616"/>
        <dbReference type="ChEBI" id="CHEBI:33019"/>
        <dbReference type="ChEBI" id="CHEBI:57926"/>
        <dbReference type="ChEBI" id="CHEBI:73682"/>
        <dbReference type="EC" id="2.7.7.87"/>
    </reaction>
</comment>
<dbReference type="OrthoDB" id="9814580at2"/>
<evidence type="ECO:0000256" key="5">
    <source>
        <dbReference type="ARBA" id="ARBA00022679"/>
    </source>
</evidence>
<dbReference type="InterPro" id="IPR017945">
    <property type="entry name" value="DHBP_synth_RibB-like_a/b_dom"/>
</dbReference>
<dbReference type="GO" id="GO:0005737">
    <property type="term" value="C:cytoplasm"/>
    <property type="evidence" value="ECO:0007669"/>
    <property type="project" value="UniProtKB-SubCell"/>
</dbReference>
<evidence type="ECO:0000313" key="13">
    <source>
        <dbReference type="EMBL" id="MTG98334.1"/>
    </source>
</evidence>
<dbReference type="GO" id="GO:0006450">
    <property type="term" value="P:regulation of translational fidelity"/>
    <property type="evidence" value="ECO:0007669"/>
    <property type="project" value="TreeGrafter"/>
</dbReference>
<accession>A0A6I3LKI8</accession>
<evidence type="ECO:0000256" key="1">
    <source>
        <dbReference type="ARBA" id="ARBA00004496"/>
    </source>
</evidence>
<dbReference type="GO" id="GO:0005524">
    <property type="term" value="F:ATP binding"/>
    <property type="evidence" value="ECO:0007669"/>
    <property type="project" value="UniProtKB-KW"/>
</dbReference>
<dbReference type="PANTHER" id="PTHR17490:SF16">
    <property type="entry name" value="THREONYLCARBAMOYL-AMP SYNTHASE"/>
    <property type="match status" value="1"/>
</dbReference>
<dbReference type="Gene3D" id="3.90.870.10">
    <property type="entry name" value="DHBP synthase"/>
    <property type="match status" value="1"/>
</dbReference>
<dbReference type="GO" id="GO:0008033">
    <property type="term" value="P:tRNA processing"/>
    <property type="evidence" value="ECO:0007669"/>
    <property type="project" value="UniProtKB-KW"/>
</dbReference>
<dbReference type="Proteomes" id="UP000438760">
    <property type="component" value="Unassembled WGS sequence"/>
</dbReference>
<evidence type="ECO:0000256" key="10">
    <source>
        <dbReference type="ARBA" id="ARBA00029774"/>
    </source>
</evidence>
<dbReference type="GO" id="GO:0003725">
    <property type="term" value="F:double-stranded RNA binding"/>
    <property type="evidence" value="ECO:0007669"/>
    <property type="project" value="InterPro"/>
</dbReference>
<evidence type="ECO:0000256" key="7">
    <source>
        <dbReference type="ARBA" id="ARBA00022695"/>
    </source>
</evidence>
<dbReference type="PROSITE" id="PS51163">
    <property type="entry name" value="YRDC"/>
    <property type="match status" value="1"/>
</dbReference>
<keyword evidence="8" id="KW-0547">Nucleotide-binding</keyword>
<reference evidence="13 14" key="1">
    <citation type="submission" date="2019-11" db="EMBL/GenBank/DDBJ databases">
        <title>Genome of Strain BIT-d1.</title>
        <authorList>
            <person name="Yang Y."/>
        </authorList>
    </citation>
    <scope>NUCLEOTIDE SEQUENCE [LARGE SCALE GENOMIC DNA]</scope>
    <source>
        <strain evidence="13 14">BIT-d1</strain>
    </source>
</reference>
<dbReference type="EMBL" id="WMJX01000017">
    <property type="protein sequence ID" value="MTG98334.1"/>
    <property type="molecule type" value="Genomic_DNA"/>
</dbReference>
<evidence type="ECO:0000256" key="8">
    <source>
        <dbReference type="ARBA" id="ARBA00022741"/>
    </source>
</evidence>
<dbReference type="SUPFAM" id="SSF55821">
    <property type="entry name" value="YrdC/RibB"/>
    <property type="match status" value="1"/>
</dbReference>
<comment type="subcellular location">
    <subcellularLocation>
        <location evidence="1">Cytoplasm</location>
    </subcellularLocation>
</comment>
<evidence type="ECO:0000256" key="11">
    <source>
        <dbReference type="ARBA" id="ARBA00048366"/>
    </source>
</evidence>
<keyword evidence="14" id="KW-1185">Reference proteome</keyword>
<protein>
    <recommendedName>
        <fullName evidence="10">L-threonylcarbamoyladenylate synthase</fullName>
        <ecNumber evidence="3">2.7.7.87</ecNumber>
    </recommendedName>
    <alternativeName>
        <fullName evidence="10">L-threonylcarbamoyladenylate synthase</fullName>
    </alternativeName>
</protein>
<keyword evidence="9" id="KW-0067">ATP-binding</keyword>
<dbReference type="Pfam" id="PF01300">
    <property type="entry name" value="Sua5_yciO_yrdC"/>
    <property type="match status" value="1"/>
</dbReference>
<name>A0A6I3LKI8_9FLAO</name>
<dbReference type="AlphaFoldDB" id="A0A6I3LKI8"/>
<feature type="domain" description="YrdC-like" evidence="12">
    <location>
        <begin position="5"/>
        <end position="190"/>
    </location>
</feature>
<evidence type="ECO:0000256" key="3">
    <source>
        <dbReference type="ARBA" id="ARBA00012584"/>
    </source>
</evidence>
<keyword evidence="5" id="KW-0808">Transferase</keyword>
<dbReference type="InterPro" id="IPR006070">
    <property type="entry name" value="Sua5-like_dom"/>
</dbReference>
<dbReference type="InterPro" id="IPR050156">
    <property type="entry name" value="TC-AMP_synthase_SUA5"/>
</dbReference>
<comment type="caution">
    <text evidence="13">The sequence shown here is derived from an EMBL/GenBank/DDBJ whole genome shotgun (WGS) entry which is preliminary data.</text>
</comment>
<dbReference type="RefSeq" id="WP_155092360.1">
    <property type="nucleotide sequence ID" value="NZ_CP102754.1"/>
</dbReference>
<evidence type="ECO:0000256" key="6">
    <source>
        <dbReference type="ARBA" id="ARBA00022694"/>
    </source>
</evidence>
<dbReference type="NCBIfam" id="TIGR00057">
    <property type="entry name" value="L-threonylcarbamoyladenylate synthase"/>
    <property type="match status" value="1"/>
</dbReference>
<evidence type="ECO:0000259" key="12">
    <source>
        <dbReference type="PROSITE" id="PS51163"/>
    </source>
</evidence>